<organism evidence="19 22">
    <name type="scientific">Limulus polyphemus</name>
    <name type="common">Atlantic horseshoe crab</name>
    <dbReference type="NCBI Taxonomy" id="6850"/>
    <lineage>
        <taxon>Eukaryota</taxon>
        <taxon>Metazoa</taxon>
        <taxon>Ecdysozoa</taxon>
        <taxon>Arthropoda</taxon>
        <taxon>Chelicerata</taxon>
        <taxon>Merostomata</taxon>
        <taxon>Xiphosura</taxon>
        <taxon>Limulidae</taxon>
        <taxon>Limulus</taxon>
    </lineage>
</organism>
<dbReference type="Pfam" id="PF02771">
    <property type="entry name" value="Acyl-CoA_dh_N"/>
    <property type="match status" value="1"/>
</dbReference>
<dbReference type="SUPFAM" id="SSF47203">
    <property type="entry name" value="Acyl-CoA dehydrogenase C-terminal domain-like"/>
    <property type="match status" value="2"/>
</dbReference>
<keyword evidence="7 14" id="KW-0274">FAD</keyword>
<dbReference type="Pfam" id="PF02770">
    <property type="entry name" value="Acyl-CoA_dh_M"/>
    <property type="match status" value="1"/>
</dbReference>
<feature type="domain" description="Acyl-CoA dehydrogenase/oxidase C-terminal" evidence="15">
    <location>
        <begin position="326"/>
        <end position="472"/>
    </location>
</feature>
<protein>
    <submittedName>
        <fullName evidence="20 21">Acyl-CoA dehydrogenase family member 9, mitochondrial-like</fullName>
    </submittedName>
</protein>
<evidence type="ECO:0000313" key="20">
    <source>
        <dbReference type="RefSeq" id="XP_013794881.1"/>
    </source>
</evidence>
<proteinExistence type="inferred from homology"/>
<keyword evidence="8" id="KW-0809">Transit peptide</keyword>
<dbReference type="RefSeq" id="XP_022238260.1">
    <property type="nucleotide sequence ID" value="XM_022382552.1"/>
</dbReference>
<keyword evidence="11" id="KW-0472">Membrane</keyword>
<keyword evidence="6" id="KW-0999">Mitochondrion inner membrane</keyword>
<dbReference type="InterPro" id="IPR009075">
    <property type="entry name" value="AcylCo_DH/oxidase_C"/>
</dbReference>
<comment type="cofactor">
    <cofactor evidence="1 14">
        <name>FAD</name>
        <dbReference type="ChEBI" id="CHEBI:57692"/>
    </cofactor>
</comment>
<evidence type="ECO:0000256" key="2">
    <source>
        <dbReference type="ARBA" id="ARBA00004637"/>
    </source>
</evidence>
<evidence type="ECO:0000313" key="21">
    <source>
        <dbReference type="RefSeq" id="XP_022238251.1"/>
    </source>
</evidence>
<dbReference type="InterPro" id="IPR006089">
    <property type="entry name" value="Acyl-CoA_DH_CS"/>
</dbReference>
<name>A0ABM1S3Q0_LIMPO</name>
<evidence type="ECO:0000259" key="15">
    <source>
        <dbReference type="Pfam" id="PF00441"/>
    </source>
</evidence>
<reference evidence="20 21" key="1">
    <citation type="submission" date="2025-05" db="UniProtKB">
        <authorList>
            <consortium name="RefSeq"/>
        </authorList>
    </citation>
    <scope>IDENTIFICATION</scope>
    <source>
        <tissue evidence="20 21">Muscle</tissue>
    </source>
</reference>
<gene>
    <name evidence="20 21 22 23" type="primary">LOC106478851</name>
</gene>
<evidence type="ECO:0000313" key="22">
    <source>
        <dbReference type="RefSeq" id="XP_022238255.1"/>
    </source>
</evidence>
<evidence type="ECO:0000256" key="13">
    <source>
        <dbReference type="ARBA" id="ARBA00049224"/>
    </source>
</evidence>
<keyword evidence="4" id="KW-0597">Phosphoprotein</keyword>
<dbReference type="InterPro" id="IPR006091">
    <property type="entry name" value="Acyl-CoA_Oxase/DH_mid-dom"/>
</dbReference>
<evidence type="ECO:0000313" key="19">
    <source>
        <dbReference type="Proteomes" id="UP000694941"/>
    </source>
</evidence>
<dbReference type="Pfam" id="PF00441">
    <property type="entry name" value="Acyl-CoA_dh_1"/>
    <property type="match status" value="1"/>
</dbReference>
<keyword evidence="9 14" id="KW-0560">Oxidoreductase</keyword>
<evidence type="ECO:0000256" key="11">
    <source>
        <dbReference type="ARBA" id="ARBA00023136"/>
    </source>
</evidence>
<dbReference type="Proteomes" id="UP000694941">
    <property type="component" value="Unplaced"/>
</dbReference>
<evidence type="ECO:0000256" key="3">
    <source>
        <dbReference type="ARBA" id="ARBA00009347"/>
    </source>
</evidence>
<evidence type="ECO:0000256" key="14">
    <source>
        <dbReference type="RuleBase" id="RU362125"/>
    </source>
</evidence>
<feature type="domain" description="Acyl-CoA oxidase/dehydrogenase middle" evidence="16">
    <location>
        <begin position="213"/>
        <end position="313"/>
    </location>
</feature>
<dbReference type="SUPFAM" id="SSF56645">
    <property type="entry name" value="Acyl-CoA dehydrogenase NM domain-like"/>
    <property type="match status" value="1"/>
</dbReference>
<keyword evidence="5 14" id="KW-0285">Flavoprotein</keyword>
<evidence type="ECO:0000256" key="10">
    <source>
        <dbReference type="ARBA" id="ARBA00023128"/>
    </source>
</evidence>
<dbReference type="InterPro" id="IPR037069">
    <property type="entry name" value="AcylCoA_DH/ox_N_sf"/>
</dbReference>
<feature type="domain" description="Acyl-CoA dehydrogenase/oxidase N-terminal" evidence="17">
    <location>
        <begin position="106"/>
        <end position="209"/>
    </location>
</feature>
<evidence type="ECO:0000259" key="18">
    <source>
        <dbReference type="Pfam" id="PF21343"/>
    </source>
</evidence>
<dbReference type="RefSeq" id="XP_022238255.1">
    <property type="nucleotide sequence ID" value="XM_022382547.1"/>
</dbReference>
<dbReference type="RefSeq" id="XP_022238251.1">
    <property type="nucleotide sequence ID" value="XM_022382543.1"/>
</dbReference>
<evidence type="ECO:0000313" key="23">
    <source>
        <dbReference type="RefSeq" id="XP_022238260.1"/>
    </source>
</evidence>
<dbReference type="PANTHER" id="PTHR43884">
    <property type="entry name" value="ACYL-COA DEHYDROGENASE"/>
    <property type="match status" value="1"/>
</dbReference>
<feature type="domain" description="ACAD9/ACADV-like C-terminal" evidence="18">
    <location>
        <begin position="528"/>
        <end position="647"/>
    </location>
</feature>
<evidence type="ECO:0000256" key="9">
    <source>
        <dbReference type="ARBA" id="ARBA00023002"/>
    </source>
</evidence>
<dbReference type="InterPro" id="IPR046373">
    <property type="entry name" value="Acyl-CoA_Oxase/DH_mid-dom_sf"/>
</dbReference>
<dbReference type="InterPro" id="IPR049448">
    <property type="entry name" value="ACAD9/ACADV-like_C"/>
</dbReference>
<dbReference type="InterPro" id="IPR009100">
    <property type="entry name" value="AcylCoA_DH/oxidase_NM_dom_sf"/>
</dbReference>
<evidence type="ECO:0000256" key="1">
    <source>
        <dbReference type="ARBA" id="ARBA00001974"/>
    </source>
</evidence>
<dbReference type="PANTHER" id="PTHR43884:SF9">
    <property type="entry name" value="COMPLEX I ASSEMBLY FACTOR ACAD9, MITOCHONDRIAL"/>
    <property type="match status" value="1"/>
</dbReference>
<evidence type="ECO:0000256" key="4">
    <source>
        <dbReference type="ARBA" id="ARBA00022553"/>
    </source>
</evidence>
<dbReference type="Pfam" id="PF21343">
    <property type="entry name" value="ACAD9-ACADV_C"/>
    <property type="match status" value="1"/>
</dbReference>
<dbReference type="PROSITE" id="PS00072">
    <property type="entry name" value="ACYL_COA_DH_1"/>
    <property type="match status" value="1"/>
</dbReference>
<dbReference type="InterPro" id="IPR013786">
    <property type="entry name" value="AcylCoA_DH/ox_N"/>
</dbReference>
<comment type="catalytic activity">
    <reaction evidence="13">
        <text>octadecanoyl-CoA + oxidized [electron-transfer flavoprotein] + H(+) = (2E)-octadecenoyl-CoA + reduced [electron-transfer flavoprotein]</text>
        <dbReference type="Rhea" id="RHEA:47240"/>
        <dbReference type="Rhea" id="RHEA-COMP:10685"/>
        <dbReference type="Rhea" id="RHEA-COMP:10686"/>
        <dbReference type="ChEBI" id="CHEBI:15378"/>
        <dbReference type="ChEBI" id="CHEBI:57394"/>
        <dbReference type="ChEBI" id="CHEBI:57692"/>
        <dbReference type="ChEBI" id="CHEBI:58307"/>
        <dbReference type="ChEBI" id="CHEBI:71412"/>
    </reaction>
    <physiologicalReaction direction="left-to-right" evidence="13">
        <dbReference type="Rhea" id="RHEA:47241"/>
    </physiologicalReaction>
</comment>
<dbReference type="InterPro" id="IPR036250">
    <property type="entry name" value="AcylCo_DH-like_C"/>
</dbReference>
<sequence length="658" mass="73516">MALHRAAYSSFLSRLAPFGLSFSKVVRCVSPENYGWLQTLRCLADSSQVSEQLKGEDRREALKSQQIPKIKRPPFAKNLFLGIFDKEILAYPEVLNKEELTDLNGMVEVVERYFKEKVDSKKIDNEAVIPEETLQGLKDLGLFGQQIPVEYGGLGLNATEFARLAEITSLDGAIAVTLAAHQSIGLKGILISGNEEQKAKYLPKLATGEHIAAFCLTEPGSGSDAASIQTKATLSKDEKTFYLNGEKIWISNGGIADIFTVFARTEQLNERHEKVESISAFIVERKFGGITSGKPEDKMGIRGSNTCSVHFDNTPVPVENMLGKVGDGFKVAMNILNSGRFSMGSSAAGFLKELLGVTVEHAINRVQFKKPLAEFHMIQEKIAKITCSIYAVESMAYLTAGLLDTLESPDCSMEAAMVKVASSEVAWWSISECLQILGGLGYMKDYPFERYLRDSRIMMIFEGTNEILRLYISLVGCQHAGVELKDVVRKLRNPFMNPAFTIQKLLQRSRQKNDRVKLSMDLRGYVHPSLAIAAEWLEYSVMRLQYGVELVLARHGKVVVDHQMELKRLADVAIDVYAMTAVLARASRSYCIGLKNADHEVKIAYTFCANAMKRIRENVKDLEEGPYMNNDRNYQELASTIFKNRGYAATHPLTRNWY</sequence>
<dbReference type="PROSITE" id="PS00073">
    <property type="entry name" value="ACYL_COA_DH_2"/>
    <property type="match status" value="1"/>
</dbReference>
<comment type="subcellular location">
    <subcellularLocation>
        <location evidence="2">Mitochondrion inner membrane</location>
        <topology evidence="2">Peripheral membrane protein</topology>
    </subcellularLocation>
</comment>
<comment type="catalytic activity">
    <reaction evidence="12">
        <text>eicosanoyl-CoA + oxidized [electron-transfer flavoprotein] + H(+) = (2E)-eicosenoyl-CoA + reduced [electron-transfer flavoprotein]</text>
        <dbReference type="Rhea" id="RHEA:47236"/>
        <dbReference type="Rhea" id="RHEA-COMP:10685"/>
        <dbReference type="Rhea" id="RHEA-COMP:10686"/>
        <dbReference type="ChEBI" id="CHEBI:15378"/>
        <dbReference type="ChEBI" id="CHEBI:57380"/>
        <dbReference type="ChEBI" id="CHEBI:57692"/>
        <dbReference type="ChEBI" id="CHEBI:58307"/>
        <dbReference type="ChEBI" id="CHEBI:74691"/>
    </reaction>
    <physiologicalReaction direction="left-to-right" evidence="12">
        <dbReference type="Rhea" id="RHEA:47237"/>
    </physiologicalReaction>
</comment>
<dbReference type="Gene3D" id="1.20.140.10">
    <property type="entry name" value="Butyryl-CoA Dehydrogenase, subunit A, domain 3"/>
    <property type="match status" value="2"/>
</dbReference>
<evidence type="ECO:0000256" key="5">
    <source>
        <dbReference type="ARBA" id="ARBA00022630"/>
    </source>
</evidence>
<dbReference type="Gene3D" id="2.40.110.10">
    <property type="entry name" value="Butyryl-CoA Dehydrogenase, subunit A, domain 2"/>
    <property type="match status" value="1"/>
</dbReference>
<evidence type="ECO:0000256" key="12">
    <source>
        <dbReference type="ARBA" id="ARBA00049140"/>
    </source>
</evidence>
<accession>A0ABM1S3Q0</accession>
<dbReference type="GeneID" id="106478851"/>
<dbReference type="RefSeq" id="XP_013794881.1">
    <property type="nucleotide sequence ID" value="XM_013939427.2"/>
</dbReference>
<keyword evidence="10" id="KW-0496">Mitochondrion</keyword>
<evidence type="ECO:0000256" key="6">
    <source>
        <dbReference type="ARBA" id="ARBA00022792"/>
    </source>
</evidence>
<evidence type="ECO:0000256" key="8">
    <source>
        <dbReference type="ARBA" id="ARBA00022946"/>
    </source>
</evidence>
<evidence type="ECO:0000259" key="17">
    <source>
        <dbReference type="Pfam" id="PF02771"/>
    </source>
</evidence>
<evidence type="ECO:0000259" key="16">
    <source>
        <dbReference type="Pfam" id="PF02770"/>
    </source>
</evidence>
<keyword evidence="19" id="KW-1185">Reference proteome</keyword>
<evidence type="ECO:0000256" key="7">
    <source>
        <dbReference type="ARBA" id="ARBA00022827"/>
    </source>
</evidence>
<comment type="similarity">
    <text evidence="3 14">Belongs to the acyl-CoA dehydrogenase family.</text>
</comment>
<dbReference type="Gene3D" id="1.10.540.10">
    <property type="entry name" value="Acyl-CoA dehydrogenase/oxidase, N-terminal domain"/>
    <property type="match status" value="1"/>
</dbReference>